<dbReference type="Proteomes" id="UP001219518">
    <property type="component" value="Unassembled WGS sequence"/>
</dbReference>
<dbReference type="AlphaFoldDB" id="A0AAE1HZC7"/>
<keyword evidence="3" id="KW-1185">Reference proteome</keyword>
<accession>A0AAE1HZC7</accession>
<protein>
    <submittedName>
        <fullName evidence="2">Aspartate--tRNA ligase</fullName>
    </submittedName>
</protein>
<name>A0AAE1HZC7_9NEOP</name>
<gene>
    <name evidence="2" type="ORF">KUF71_005153</name>
</gene>
<reference evidence="2" key="2">
    <citation type="journal article" date="2023" name="BMC Genomics">
        <title>Pest status, molecular evolution, and epigenetic factors derived from the genome assembly of Frankliniella fusca, a thysanopteran phytovirus vector.</title>
        <authorList>
            <person name="Catto M.A."/>
            <person name="Labadie P.E."/>
            <person name="Jacobson A.L."/>
            <person name="Kennedy G.G."/>
            <person name="Srinivasan R."/>
            <person name="Hunt B.G."/>
        </authorList>
    </citation>
    <scope>NUCLEOTIDE SEQUENCE</scope>
    <source>
        <strain evidence="2">PL_HMW_Pooled</strain>
    </source>
</reference>
<keyword evidence="2" id="KW-0436">Ligase</keyword>
<dbReference type="GO" id="GO:0016874">
    <property type="term" value="F:ligase activity"/>
    <property type="evidence" value="ECO:0007669"/>
    <property type="project" value="UniProtKB-KW"/>
</dbReference>
<comment type="caution">
    <text evidence="2">The sequence shown here is derived from an EMBL/GenBank/DDBJ whole genome shotgun (WGS) entry which is preliminary data.</text>
</comment>
<keyword evidence="1" id="KW-0812">Transmembrane</keyword>
<reference evidence="2" key="1">
    <citation type="submission" date="2021-07" db="EMBL/GenBank/DDBJ databases">
        <authorList>
            <person name="Catto M.A."/>
            <person name="Jacobson A."/>
            <person name="Kennedy G."/>
            <person name="Labadie P."/>
            <person name="Hunt B.G."/>
            <person name="Srinivasan R."/>
        </authorList>
    </citation>
    <scope>NUCLEOTIDE SEQUENCE</scope>
    <source>
        <strain evidence="2">PL_HMW_Pooled</strain>
        <tissue evidence="2">Head</tissue>
    </source>
</reference>
<sequence length="106" mass="12102">MPWPERDFLLLAHLEKSHEGTWECTVTQKALNLTWTTAWIDLKVIAAPSYFSHLLEDDATGWLFQWTGSEMGVQILLGIIVVLSLGVCYVVYYKVVNVYAPSRNEI</sequence>
<keyword evidence="1" id="KW-1133">Transmembrane helix</keyword>
<proteinExistence type="predicted"/>
<keyword evidence="1" id="KW-0472">Membrane</keyword>
<feature type="transmembrane region" description="Helical" evidence="1">
    <location>
        <begin position="71"/>
        <end position="93"/>
    </location>
</feature>
<evidence type="ECO:0000256" key="1">
    <source>
        <dbReference type="SAM" id="Phobius"/>
    </source>
</evidence>
<dbReference type="EMBL" id="JAHWGI010001411">
    <property type="protein sequence ID" value="KAK3930419.1"/>
    <property type="molecule type" value="Genomic_DNA"/>
</dbReference>
<evidence type="ECO:0000313" key="3">
    <source>
        <dbReference type="Proteomes" id="UP001219518"/>
    </source>
</evidence>
<evidence type="ECO:0000313" key="2">
    <source>
        <dbReference type="EMBL" id="KAK3930419.1"/>
    </source>
</evidence>
<organism evidence="2 3">
    <name type="scientific">Frankliniella fusca</name>
    <dbReference type="NCBI Taxonomy" id="407009"/>
    <lineage>
        <taxon>Eukaryota</taxon>
        <taxon>Metazoa</taxon>
        <taxon>Ecdysozoa</taxon>
        <taxon>Arthropoda</taxon>
        <taxon>Hexapoda</taxon>
        <taxon>Insecta</taxon>
        <taxon>Pterygota</taxon>
        <taxon>Neoptera</taxon>
        <taxon>Paraneoptera</taxon>
        <taxon>Thysanoptera</taxon>
        <taxon>Terebrantia</taxon>
        <taxon>Thripoidea</taxon>
        <taxon>Thripidae</taxon>
        <taxon>Frankliniella</taxon>
    </lineage>
</organism>